<dbReference type="KEGG" id="mgod:E7746_04800"/>
<organism evidence="2 3">
    <name type="scientific">Muribaculum gordoncarteri</name>
    <dbReference type="NCBI Taxonomy" id="2530390"/>
    <lineage>
        <taxon>Bacteria</taxon>
        <taxon>Pseudomonadati</taxon>
        <taxon>Bacteroidota</taxon>
        <taxon>Bacteroidia</taxon>
        <taxon>Bacteroidales</taxon>
        <taxon>Muribaculaceae</taxon>
        <taxon>Muribaculum</taxon>
    </lineage>
</organism>
<evidence type="ECO:0000313" key="3">
    <source>
        <dbReference type="Proteomes" id="UP000297031"/>
    </source>
</evidence>
<accession>A0A4P7VFB8</accession>
<evidence type="ECO:0000313" key="2">
    <source>
        <dbReference type="EMBL" id="QCD35253.1"/>
    </source>
</evidence>
<proteinExistence type="predicted"/>
<reference evidence="2 3" key="1">
    <citation type="submission" date="2019-02" db="EMBL/GenBank/DDBJ databases">
        <title>Isolation and identification of novel species under the genus Muribaculum.</title>
        <authorList>
            <person name="Miyake S."/>
            <person name="Ding Y."/>
            <person name="Low A."/>
            <person name="Soh M."/>
            <person name="Seedorf H."/>
        </authorList>
    </citation>
    <scope>NUCLEOTIDE SEQUENCE [LARGE SCALE GENOMIC DNA]</scope>
    <source>
        <strain evidence="2 3">TLL-A4</strain>
    </source>
</reference>
<name>A0A4P7VFB8_9BACT</name>
<gene>
    <name evidence="2" type="ORF">E7746_04800</name>
</gene>
<dbReference type="RefSeq" id="WP_135946160.1">
    <property type="nucleotide sequence ID" value="NZ_CP039393.1"/>
</dbReference>
<feature type="transmembrane region" description="Helical" evidence="1">
    <location>
        <begin position="86"/>
        <end position="105"/>
    </location>
</feature>
<keyword evidence="1" id="KW-1133">Transmembrane helix</keyword>
<dbReference type="OrthoDB" id="1100093at2"/>
<protein>
    <submittedName>
        <fullName evidence="2">Uncharacterized protein</fullName>
    </submittedName>
</protein>
<keyword evidence="1" id="KW-0472">Membrane</keyword>
<dbReference type="AlphaFoldDB" id="A0A4P7VFB8"/>
<dbReference type="Proteomes" id="UP000297031">
    <property type="component" value="Chromosome"/>
</dbReference>
<sequence length="115" mass="13190">MIDNNSKNNTLDDRQLSQLMKEKLPAAPANPWFTRKVMNRLPAKDPHIYSWIEYTAYAIALVALIVFWCIFYNDIKESGKLTIDDIKTYVVMAALSVVLCIGFIAPKVRQWLAEP</sequence>
<dbReference type="EMBL" id="CP039393">
    <property type="protein sequence ID" value="QCD35253.1"/>
    <property type="molecule type" value="Genomic_DNA"/>
</dbReference>
<evidence type="ECO:0000256" key="1">
    <source>
        <dbReference type="SAM" id="Phobius"/>
    </source>
</evidence>
<feature type="transmembrane region" description="Helical" evidence="1">
    <location>
        <begin position="54"/>
        <end position="74"/>
    </location>
</feature>
<keyword evidence="3" id="KW-1185">Reference proteome</keyword>
<keyword evidence="1" id="KW-0812">Transmembrane</keyword>